<keyword evidence="5" id="KW-1185">Reference proteome</keyword>
<keyword evidence="1 4" id="KW-0808">Transferase</keyword>
<dbReference type="OrthoDB" id="9800962at2"/>
<evidence type="ECO:0000313" key="4">
    <source>
        <dbReference type="EMBL" id="RFT05821.1"/>
    </source>
</evidence>
<dbReference type="InterPro" id="IPR051635">
    <property type="entry name" value="SNAT-like"/>
</dbReference>
<dbReference type="GO" id="GO:0008080">
    <property type="term" value="F:N-acetyltransferase activity"/>
    <property type="evidence" value="ECO:0007669"/>
    <property type="project" value="UniProtKB-ARBA"/>
</dbReference>
<gene>
    <name evidence="4" type="ORF">DV520_10585</name>
</gene>
<keyword evidence="2" id="KW-0012">Acyltransferase</keyword>
<dbReference type="PANTHER" id="PTHR10908:SF0">
    <property type="entry name" value="SEROTONIN N-ACETYLTRANSFERASE"/>
    <property type="match status" value="1"/>
</dbReference>
<sequence length="160" mass="17671">MEIRTAAPQDLPAVTRLEALCFPPAEAAPKAAFRDRLAACPQTCWLLWEGDTLLAMVNGMTVQTPDLTDAMYETTALHDPAGPWLMIFGVDTHPDHRRRGYAGRLLRHAIQAARDQGRAGVVLTCKERLLPYYAKFGFVSEGVSASVHGGAVWYQMRLAF</sequence>
<comment type="caution">
    <text evidence="4">The sequence shown here is derived from an EMBL/GenBank/DDBJ whole genome shotgun (WGS) entry which is preliminary data.</text>
</comment>
<dbReference type="InterPro" id="IPR000182">
    <property type="entry name" value="GNAT_dom"/>
</dbReference>
<dbReference type="GeneID" id="97996181"/>
<proteinExistence type="predicted"/>
<dbReference type="AlphaFoldDB" id="A0A3E2B1J3"/>
<evidence type="ECO:0000256" key="1">
    <source>
        <dbReference type="ARBA" id="ARBA00022679"/>
    </source>
</evidence>
<feature type="domain" description="N-acetyltransferase" evidence="3">
    <location>
        <begin position="1"/>
        <end position="159"/>
    </location>
</feature>
<dbReference type="PROSITE" id="PS51186">
    <property type="entry name" value="GNAT"/>
    <property type="match status" value="1"/>
</dbReference>
<evidence type="ECO:0000256" key="2">
    <source>
        <dbReference type="ARBA" id="ARBA00023315"/>
    </source>
</evidence>
<name>A0A3E2B1J3_9FIRM</name>
<dbReference type="Pfam" id="PF00583">
    <property type="entry name" value="Acetyltransf_1"/>
    <property type="match status" value="1"/>
</dbReference>
<dbReference type="PANTHER" id="PTHR10908">
    <property type="entry name" value="SEROTONIN N-ACETYLTRANSFERASE"/>
    <property type="match status" value="1"/>
</dbReference>
<dbReference type="EMBL" id="QQRQ01000026">
    <property type="protein sequence ID" value="RFT05821.1"/>
    <property type="molecule type" value="Genomic_DNA"/>
</dbReference>
<dbReference type="Proteomes" id="UP000260649">
    <property type="component" value="Unassembled WGS sequence"/>
</dbReference>
<reference evidence="4 5" key="1">
    <citation type="submission" date="2018-07" db="EMBL/GenBank/DDBJ databases">
        <title>GABA Modulating Bacteria of the Human Gut Microbiota.</title>
        <authorList>
            <person name="Strandwitz P."/>
            <person name="Kim K.H."/>
            <person name="Terekhova D."/>
            <person name="Liu J.K."/>
            <person name="Sharma A."/>
            <person name="Levering J."/>
            <person name="Mcdonald D."/>
            <person name="Dietrich D."/>
            <person name="Ramadhar T.R."/>
            <person name="Lekbua A."/>
            <person name="Mroue N."/>
            <person name="Liston C."/>
            <person name="Stewart E.J."/>
            <person name="Dubin M.J."/>
            <person name="Zengler K."/>
            <person name="Knight R."/>
            <person name="Gilbert J.A."/>
            <person name="Clardy J."/>
            <person name="Lewis K."/>
        </authorList>
    </citation>
    <scope>NUCLEOTIDE SEQUENCE [LARGE SCALE GENOMIC DNA]</scope>
    <source>
        <strain evidence="4 5">KLE1738</strain>
    </source>
</reference>
<organism evidence="4 5">
    <name type="scientific">Evtepia gabavorous</name>
    <dbReference type="NCBI Taxonomy" id="2211183"/>
    <lineage>
        <taxon>Bacteria</taxon>
        <taxon>Bacillati</taxon>
        <taxon>Bacillota</taxon>
        <taxon>Clostridia</taxon>
        <taxon>Eubacteriales</taxon>
        <taxon>Evtepia</taxon>
    </lineage>
</organism>
<dbReference type="SUPFAM" id="SSF55729">
    <property type="entry name" value="Acyl-CoA N-acyltransferases (Nat)"/>
    <property type="match status" value="1"/>
</dbReference>
<evidence type="ECO:0000259" key="3">
    <source>
        <dbReference type="PROSITE" id="PS51186"/>
    </source>
</evidence>
<dbReference type="RefSeq" id="WP_021919332.1">
    <property type="nucleotide sequence ID" value="NZ_CAKXKJ010000043.1"/>
</dbReference>
<dbReference type="CDD" id="cd04301">
    <property type="entry name" value="NAT_SF"/>
    <property type="match status" value="1"/>
</dbReference>
<dbReference type="InterPro" id="IPR016181">
    <property type="entry name" value="Acyl_CoA_acyltransferase"/>
</dbReference>
<evidence type="ECO:0000313" key="5">
    <source>
        <dbReference type="Proteomes" id="UP000260649"/>
    </source>
</evidence>
<accession>A0A3E2B1J3</accession>
<dbReference type="Gene3D" id="3.40.630.30">
    <property type="match status" value="1"/>
</dbReference>
<protein>
    <submittedName>
        <fullName evidence="4">GNAT family N-acetyltransferase</fullName>
    </submittedName>
</protein>